<evidence type="ECO:0000313" key="2">
    <source>
        <dbReference type="EMBL" id="MCS5734685.1"/>
    </source>
</evidence>
<evidence type="ECO:0000259" key="1">
    <source>
        <dbReference type="Pfam" id="PF00561"/>
    </source>
</evidence>
<dbReference type="Proteomes" id="UP001165586">
    <property type="component" value="Unassembled WGS sequence"/>
</dbReference>
<dbReference type="InterPro" id="IPR050266">
    <property type="entry name" value="AB_hydrolase_sf"/>
</dbReference>
<organism evidence="2 3">
    <name type="scientific">Herbiconiux daphne</name>
    <dbReference type="NCBI Taxonomy" id="2970914"/>
    <lineage>
        <taxon>Bacteria</taxon>
        <taxon>Bacillati</taxon>
        <taxon>Actinomycetota</taxon>
        <taxon>Actinomycetes</taxon>
        <taxon>Micrococcales</taxon>
        <taxon>Microbacteriaceae</taxon>
        <taxon>Herbiconiux</taxon>
    </lineage>
</organism>
<keyword evidence="3" id="KW-1185">Reference proteome</keyword>
<comment type="caution">
    <text evidence="2">The sequence shown here is derived from an EMBL/GenBank/DDBJ whole genome shotgun (WGS) entry which is preliminary data.</text>
</comment>
<keyword evidence="2" id="KW-0378">Hydrolase</keyword>
<protein>
    <submittedName>
        <fullName evidence="2">Alpha/beta hydrolase</fullName>
    </submittedName>
</protein>
<dbReference type="RefSeq" id="WP_259539550.1">
    <property type="nucleotide sequence ID" value="NZ_JANLCJ010000004.1"/>
</dbReference>
<reference evidence="2" key="1">
    <citation type="submission" date="2022-08" db="EMBL/GenBank/DDBJ databases">
        <authorList>
            <person name="Deng Y."/>
            <person name="Han X.-F."/>
            <person name="Zhang Y.-Q."/>
        </authorList>
    </citation>
    <scope>NUCLEOTIDE SEQUENCE</scope>
    <source>
        <strain evidence="2">CPCC 203386</strain>
    </source>
</reference>
<dbReference type="PANTHER" id="PTHR43798:SF33">
    <property type="entry name" value="HYDROLASE, PUTATIVE (AFU_ORTHOLOGUE AFUA_2G14860)-RELATED"/>
    <property type="match status" value="1"/>
</dbReference>
<feature type="domain" description="AB hydrolase-1" evidence="1">
    <location>
        <begin position="44"/>
        <end position="174"/>
    </location>
</feature>
<dbReference type="InterPro" id="IPR000073">
    <property type="entry name" value="AB_hydrolase_1"/>
</dbReference>
<dbReference type="PANTHER" id="PTHR43798">
    <property type="entry name" value="MONOACYLGLYCEROL LIPASE"/>
    <property type="match status" value="1"/>
</dbReference>
<name>A0ABT2H420_9MICO</name>
<dbReference type="InterPro" id="IPR029058">
    <property type="entry name" value="AB_hydrolase_fold"/>
</dbReference>
<gene>
    <name evidence="2" type="ORF">N1032_13145</name>
</gene>
<accession>A0ABT2H420</accession>
<dbReference type="EMBL" id="JANLCJ010000004">
    <property type="protein sequence ID" value="MCS5734685.1"/>
    <property type="molecule type" value="Genomic_DNA"/>
</dbReference>
<dbReference type="Pfam" id="PF00561">
    <property type="entry name" value="Abhydrolase_1"/>
    <property type="match status" value="1"/>
</dbReference>
<dbReference type="PRINTS" id="PR00111">
    <property type="entry name" value="ABHYDROLASE"/>
</dbReference>
<dbReference type="Gene3D" id="3.40.50.1820">
    <property type="entry name" value="alpha/beta hydrolase"/>
    <property type="match status" value="1"/>
</dbReference>
<proteinExistence type="predicted"/>
<dbReference type="GO" id="GO:0016787">
    <property type="term" value="F:hydrolase activity"/>
    <property type="evidence" value="ECO:0007669"/>
    <property type="project" value="UniProtKB-KW"/>
</dbReference>
<evidence type="ECO:0000313" key="3">
    <source>
        <dbReference type="Proteomes" id="UP001165586"/>
    </source>
</evidence>
<dbReference type="SUPFAM" id="SSF53474">
    <property type="entry name" value="alpha/beta-Hydrolases"/>
    <property type="match status" value="1"/>
</dbReference>
<sequence>MSRVRDLIEGLRDPRAPLLHIAEDTGEPAGGGAAGSGAGGEAKPVVVMIHGIASSSSTFFYVLPLVRETHRVIAIDLLGFGGSPAPDDADYTLEEHVAAIAHTIRSLHLEQPFVLVGHSLGTLIGARYAATHGDHVRSLVLVSPPVYLSPSEIGDPRVRQRMAGYLQAYQFFRENKDFTIARAAFVSKLLPVEHVMEITEKNWVPFVKSMSNCIESQTVISDLARVDQPIEIVYGRLDEFLVPGNLAIIEKMRNVTTHVVNVSDHMIRKPMARVVASAIDAASVG</sequence>